<evidence type="ECO:0000256" key="2">
    <source>
        <dbReference type="ARBA" id="ARBA00022723"/>
    </source>
</evidence>
<dbReference type="PANTHER" id="PTHR13100">
    <property type="entry name" value="CELL GROWTH-REGULATING NUCLEOLAR PROTEIN LYAR"/>
    <property type="match status" value="1"/>
</dbReference>
<reference evidence="12" key="1">
    <citation type="journal article" date="2016" name="Proc. Natl. Acad. Sci. U.S.A.">
        <title>Comparative genomics of biotechnologically important yeasts.</title>
        <authorList>
            <person name="Riley R."/>
            <person name="Haridas S."/>
            <person name="Wolfe K.H."/>
            <person name="Lopes M.R."/>
            <person name="Hittinger C.T."/>
            <person name="Goeker M."/>
            <person name="Salamov A.A."/>
            <person name="Wisecaver J.H."/>
            <person name="Long T.M."/>
            <person name="Calvey C.H."/>
            <person name="Aerts A.L."/>
            <person name="Barry K.W."/>
            <person name="Choi C."/>
            <person name="Clum A."/>
            <person name="Coughlan A.Y."/>
            <person name="Deshpande S."/>
            <person name="Douglass A.P."/>
            <person name="Hanson S.J."/>
            <person name="Klenk H.-P."/>
            <person name="LaButti K.M."/>
            <person name="Lapidus A."/>
            <person name="Lindquist E.A."/>
            <person name="Lipzen A.M."/>
            <person name="Meier-Kolthoff J.P."/>
            <person name="Ohm R.A."/>
            <person name="Otillar R.P."/>
            <person name="Pangilinan J.L."/>
            <person name="Peng Y."/>
            <person name="Rokas A."/>
            <person name="Rosa C.A."/>
            <person name="Scheuner C."/>
            <person name="Sibirny A.A."/>
            <person name="Slot J.C."/>
            <person name="Stielow J.B."/>
            <person name="Sun H."/>
            <person name="Kurtzman C.P."/>
            <person name="Blackwell M."/>
            <person name="Grigoriev I.V."/>
            <person name="Jeffries T.W."/>
        </authorList>
    </citation>
    <scope>NUCLEOTIDE SEQUENCE [LARGE SCALE GENOMIC DNA]</scope>
    <source>
        <strain evidence="12">NRRL Y-1626</strain>
    </source>
</reference>
<dbReference type="PROSITE" id="PS51804">
    <property type="entry name" value="ZF_C2HC_LYAR"/>
    <property type="match status" value="1"/>
</dbReference>
<evidence type="ECO:0000256" key="3">
    <source>
        <dbReference type="ARBA" id="ARBA00022737"/>
    </source>
</evidence>
<dbReference type="GO" id="GO:0006364">
    <property type="term" value="P:rRNA processing"/>
    <property type="evidence" value="ECO:0007669"/>
    <property type="project" value="TreeGrafter"/>
</dbReference>
<dbReference type="AlphaFoldDB" id="A0A1B7TCW1"/>
<dbReference type="FunFam" id="3.30.1490.490:FF:000001">
    <property type="entry name" value="cell growth-regulating nucleolar protein-like"/>
    <property type="match status" value="1"/>
</dbReference>
<dbReference type="GO" id="GO:0003677">
    <property type="term" value="F:DNA binding"/>
    <property type="evidence" value="ECO:0007669"/>
    <property type="project" value="InterPro"/>
</dbReference>
<dbReference type="InterPro" id="IPR039999">
    <property type="entry name" value="LYAR"/>
</dbReference>
<keyword evidence="4 8" id="KW-0863">Zinc-finger</keyword>
<evidence type="ECO:0000256" key="1">
    <source>
        <dbReference type="ARBA" id="ARBA00004123"/>
    </source>
</evidence>
<evidence type="ECO:0000256" key="4">
    <source>
        <dbReference type="ARBA" id="ARBA00022771"/>
    </source>
</evidence>
<evidence type="ECO:0000259" key="10">
    <source>
        <dbReference type="Pfam" id="PF08790"/>
    </source>
</evidence>
<keyword evidence="12" id="KW-1185">Reference proteome</keyword>
<gene>
    <name evidence="11" type="ORF">HANVADRAFT_53115</name>
</gene>
<evidence type="ECO:0000256" key="9">
    <source>
        <dbReference type="SAM" id="MobiDB-lite"/>
    </source>
</evidence>
<proteinExistence type="inferred from homology"/>
<evidence type="ECO:0000313" key="11">
    <source>
        <dbReference type="EMBL" id="OBA26515.1"/>
    </source>
</evidence>
<dbReference type="SUPFAM" id="SSF57667">
    <property type="entry name" value="beta-beta-alpha zinc fingers"/>
    <property type="match status" value="2"/>
</dbReference>
<evidence type="ECO:0000313" key="12">
    <source>
        <dbReference type="Proteomes" id="UP000092321"/>
    </source>
</evidence>
<name>A0A1B7TCW1_9ASCO</name>
<keyword evidence="2" id="KW-0479">Metal-binding</keyword>
<sequence length="160" mass="18888">MVTFNCEVCNETVPKKQTEKHFYKCRDAYYTCIDCNKCFDDYDGLYKKHTQCISEDQKYMGKLFKEKGKKNNQQEQKSNKNGKESSQEKNEKPKKEEKKVVEEKKKEKSESDLIKDILTPGESLYKILKELEKNKKSKIDKKQLLKKIVINKEGKLTISE</sequence>
<accession>A0A1B7TCW1</accession>
<dbReference type="Pfam" id="PF08790">
    <property type="entry name" value="zf-LYAR"/>
    <property type="match status" value="1"/>
</dbReference>
<feature type="region of interest" description="Disordered" evidence="9">
    <location>
        <begin position="64"/>
        <end position="112"/>
    </location>
</feature>
<dbReference type="Gene3D" id="3.30.1490.490">
    <property type="match status" value="1"/>
</dbReference>
<evidence type="ECO:0000256" key="5">
    <source>
        <dbReference type="ARBA" id="ARBA00022833"/>
    </source>
</evidence>
<feature type="domain" description="Zinc finger C2H2 LYAR-type" evidence="10">
    <location>
        <begin position="30"/>
        <end position="59"/>
    </location>
</feature>
<dbReference type="PANTHER" id="PTHR13100:SF10">
    <property type="entry name" value="CELL GROWTH-REGULATING NUCLEOLAR PROTEIN"/>
    <property type="match status" value="1"/>
</dbReference>
<organism evidence="11 12">
    <name type="scientific">Hanseniaspora valbyensis NRRL Y-1626</name>
    <dbReference type="NCBI Taxonomy" id="766949"/>
    <lineage>
        <taxon>Eukaryota</taxon>
        <taxon>Fungi</taxon>
        <taxon>Dikarya</taxon>
        <taxon>Ascomycota</taxon>
        <taxon>Saccharomycotina</taxon>
        <taxon>Saccharomycetes</taxon>
        <taxon>Saccharomycodales</taxon>
        <taxon>Saccharomycodaceae</taxon>
        <taxon>Hanseniaspora</taxon>
    </lineage>
</organism>
<dbReference type="InterPro" id="IPR036236">
    <property type="entry name" value="Znf_C2H2_sf"/>
</dbReference>
<evidence type="ECO:0000256" key="7">
    <source>
        <dbReference type="ARBA" id="ARBA00061084"/>
    </source>
</evidence>
<evidence type="ECO:0000256" key="8">
    <source>
        <dbReference type="PROSITE-ProRule" id="PRU01145"/>
    </source>
</evidence>
<dbReference type="Proteomes" id="UP000092321">
    <property type="component" value="Unassembled WGS sequence"/>
</dbReference>
<keyword evidence="6" id="KW-0539">Nucleus</keyword>
<dbReference type="GO" id="GO:0005730">
    <property type="term" value="C:nucleolus"/>
    <property type="evidence" value="ECO:0007669"/>
    <property type="project" value="TreeGrafter"/>
</dbReference>
<dbReference type="InterPro" id="IPR014898">
    <property type="entry name" value="Znf_C2H2_LYAR"/>
</dbReference>
<keyword evidence="3" id="KW-0677">Repeat</keyword>
<comment type="similarity">
    <text evidence="7">Belongs to the UPF0743 family.</text>
</comment>
<dbReference type="EMBL" id="LXPE01000017">
    <property type="protein sequence ID" value="OBA26515.1"/>
    <property type="molecule type" value="Genomic_DNA"/>
</dbReference>
<dbReference type="GO" id="GO:0008270">
    <property type="term" value="F:zinc ion binding"/>
    <property type="evidence" value="ECO:0007669"/>
    <property type="project" value="UniProtKB-KW"/>
</dbReference>
<comment type="subcellular location">
    <subcellularLocation>
        <location evidence="1">Nucleus</location>
    </subcellularLocation>
</comment>
<dbReference type="OrthoDB" id="21474at2759"/>
<comment type="caution">
    <text evidence="11">The sequence shown here is derived from an EMBL/GenBank/DDBJ whole genome shotgun (WGS) entry which is preliminary data.</text>
</comment>
<feature type="compositionally biased region" description="Basic and acidic residues" evidence="9">
    <location>
        <begin position="77"/>
        <end position="112"/>
    </location>
</feature>
<keyword evidence="5" id="KW-0862">Zinc</keyword>
<dbReference type="GO" id="GO:0000122">
    <property type="term" value="P:negative regulation of transcription by RNA polymerase II"/>
    <property type="evidence" value="ECO:0007669"/>
    <property type="project" value="TreeGrafter"/>
</dbReference>
<evidence type="ECO:0000256" key="6">
    <source>
        <dbReference type="ARBA" id="ARBA00023242"/>
    </source>
</evidence>
<protein>
    <recommendedName>
        <fullName evidence="10">Zinc finger C2H2 LYAR-type domain-containing protein</fullName>
    </recommendedName>
</protein>